<evidence type="ECO:0000256" key="10">
    <source>
        <dbReference type="SAM" id="Phobius"/>
    </source>
</evidence>
<keyword evidence="5 9" id="KW-0297">G-protein coupled receptor</keyword>
<evidence type="ECO:0000256" key="7">
    <source>
        <dbReference type="ARBA" id="ARBA00023170"/>
    </source>
</evidence>
<proteinExistence type="inferred from homology"/>
<sequence length="348" mass="40458">MLGDLTNFSDYLIVSSNSTLREYETSIYMFIILSLLYGCISLISVFGNLLILCVVIRNKKMHTVTNYFICNLAMADLVIGLFATPFQFQTAYLQRWIFPNILCKMAPFAATLSSNVNIITLVAISLDRHHVILHPLKKKLSKKKCILILILIWIVSIMSITRFFNYKVFHIENKKQCNPINFELLKYDIIILTGLQFIIPFVIISITYIKIANHIYFAETPQTANCNQIKTRKKVIKMILIVVVLFMICWAPIHLFNVINVLFPDTVGSYNNIHIIWFFSNSLAASNSCYNVFIYGLCSERYKSEFKKMLKCLPCIDDDKNREVIMEFRRLYYKNNGQIKQNQYSAFD</sequence>
<dbReference type="PROSITE" id="PS00237">
    <property type="entry name" value="G_PROTEIN_RECEP_F1_1"/>
    <property type="match status" value="1"/>
</dbReference>
<dbReference type="PROSITE" id="PS50262">
    <property type="entry name" value="G_PROTEIN_RECEP_F1_2"/>
    <property type="match status" value="1"/>
</dbReference>
<organism evidence="12 13">
    <name type="scientific">Brachionus calyciflorus</name>
    <dbReference type="NCBI Taxonomy" id="104777"/>
    <lineage>
        <taxon>Eukaryota</taxon>
        <taxon>Metazoa</taxon>
        <taxon>Spiralia</taxon>
        <taxon>Gnathifera</taxon>
        <taxon>Rotifera</taxon>
        <taxon>Eurotatoria</taxon>
        <taxon>Monogononta</taxon>
        <taxon>Pseudotrocha</taxon>
        <taxon>Ploima</taxon>
        <taxon>Brachionidae</taxon>
        <taxon>Brachionus</taxon>
    </lineage>
</organism>
<keyword evidence="3 9" id="KW-0812">Transmembrane</keyword>
<keyword evidence="4 10" id="KW-1133">Transmembrane helix</keyword>
<dbReference type="Pfam" id="PF00001">
    <property type="entry name" value="7tm_1"/>
    <property type="match status" value="1"/>
</dbReference>
<feature type="transmembrane region" description="Helical" evidence="10">
    <location>
        <begin position="27"/>
        <end position="56"/>
    </location>
</feature>
<comment type="subcellular location">
    <subcellularLocation>
        <location evidence="1">Membrane</location>
        <topology evidence="1">Multi-pass membrane protein</topology>
    </subcellularLocation>
</comment>
<keyword evidence="8 9" id="KW-0807">Transducer</keyword>
<evidence type="ECO:0000256" key="2">
    <source>
        <dbReference type="ARBA" id="ARBA00010663"/>
    </source>
</evidence>
<evidence type="ECO:0000259" key="11">
    <source>
        <dbReference type="PROSITE" id="PS50262"/>
    </source>
</evidence>
<evidence type="ECO:0000256" key="5">
    <source>
        <dbReference type="ARBA" id="ARBA00023040"/>
    </source>
</evidence>
<gene>
    <name evidence="12" type="ORF">OXX778_LOCUS6910</name>
</gene>
<feature type="domain" description="G-protein coupled receptors family 1 profile" evidence="11">
    <location>
        <begin position="47"/>
        <end position="295"/>
    </location>
</feature>
<dbReference type="PRINTS" id="PR00237">
    <property type="entry name" value="GPCRRHODOPSN"/>
</dbReference>
<dbReference type="PRINTS" id="PR01012">
    <property type="entry name" value="NRPEPTIDEYR"/>
</dbReference>
<dbReference type="EMBL" id="CAJNOC010000850">
    <property type="protein sequence ID" value="CAF0809720.1"/>
    <property type="molecule type" value="Genomic_DNA"/>
</dbReference>
<keyword evidence="13" id="KW-1185">Reference proteome</keyword>
<dbReference type="InterPro" id="IPR000611">
    <property type="entry name" value="NPY_rcpt"/>
</dbReference>
<dbReference type="GO" id="GO:0005886">
    <property type="term" value="C:plasma membrane"/>
    <property type="evidence" value="ECO:0007669"/>
    <property type="project" value="TreeGrafter"/>
</dbReference>
<dbReference type="SUPFAM" id="SSF81321">
    <property type="entry name" value="Family A G protein-coupled receptor-like"/>
    <property type="match status" value="1"/>
</dbReference>
<feature type="transmembrane region" description="Helical" evidence="10">
    <location>
        <begin position="275"/>
        <end position="298"/>
    </location>
</feature>
<dbReference type="OrthoDB" id="9445642at2759"/>
<comment type="similarity">
    <text evidence="2 9">Belongs to the G-protein coupled receptor 1 family.</text>
</comment>
<feature type="transmembrane region" description="Helical" evidence="10">
    <location>
        <begin position="146"/>
        <end position="164"/>
    </location>
</feature>
<name>A0A813TBB8_9BILA</name>
<reference evidence="12" key="1">
    <citation type="submission" date="2021-02" db="EMBL/GenBank/DDBJ databases">
        <authorList>
            <person name="Nowell W R."/>
        </authorList>
    </citation>
    <scope>NUCLEOTIDE SEQUENCE</scope>
    <source>
        <strain evidence="12">Ploen Becks lab</strain>
    </source>
</reference>
<dbReference type="Proteomes" id="UP000663879">
    <property type="component" value="Unassembled WGS sequence"/>
</dbReference>
<evidence type="ECO:0000256" key="1">
    <source>
        <dbReference type="ARBA" id="ARBA00004141"/>
    </source>
</evidence>
<evidence type="ECO:0000256" key="8">
    <source>
        <dbReference type="ARBA" id="ARBA00023224"/>
    </source>
</evidence>
<dbReference type="SMART" id="SM01381">
    <property type="entry name" value="7TM_GPCR_Srsx"/>
    <property type="match status" value="1"/>
</dbReference>
<dbReference type="PANTHER" id="PTHR45695">
    <property type="entry name" value="LEUCOKININ RECEPTOR-RELATED"/>
    <property type="match status" value="1"/>
</dbReference>
<keyword evidence="6 10" id="KW-0472">Membrane</keyword>
<evidence type="ECO:0000256" key="4">
    <source>
        <dbReference type="ARBA" id="ARBA00022989"/>
    </source>
</evidence>
<dbReference type="GO" id="GO:0004983">
    <property type="term" value="F:neuropeptide Y receptor activity"/>
    <property type="evidence" value="ECO:0007669"/>
    <property type="project" value="InterPro"/>
</dbReference>
<feature type="transmembrane region" description="Helical" evidence="10">
    <location>
        <begin position="68"/>
        <end position="88"/>
    </location>
</feature>
<accession>A0A813TBB8</accession>
<evidence type="ECO:0000313" key="12">
    <source>
        <dbReference type="EMBL" id="CAF0809720.1"/>
    </source>
</evidence>
<evidence type="ECO:0000256" key="6">
    <source>
        <dbReference type="ARBA" id="ARBA00023136"/>
    </source>
</evidence>
<comment type="caution">
    <text evidence="12">The sequence shown here is derived from an EMBL/GenBank/DDBJ whole genome shotgun (WGS) entry which is preliminary data.</text>
</comment>
<evidence type="ECO:0000256" key="9">
    <source>
        <dbReference type="RuleBase" id="RU000688"/>
    </source>
</evidence>
<evidence type="ECO:0000313" key="13">
    <source>
        <dbReference type="Proteomes" id="UP000663879"/>
    </source>
</evidence>
<evidence type="ECO:0000256" key="3">
    <source>
        <dbReference type="ARBA" id="ARBA00022692"/>
    </source>
</evidence>
<feature type="transmembrane region" description="Helical" evidence="10">
    <location>
        <begin position="238"/>
        <end position="263"/>
    </location>
</feature>
<dbReference type="PANTHER" id="PTHR45695:SF9">
    <property type="entry name" value="LEUCOKININ RECEPTOR"/>
    <property type="match status" value="1"/>
</dbReference>
<feature type="transmembrane region" description="Helical" evidence="10">
    <location>
        <begin position="189"/>
        <end position="209"/>
    </location>
</feature>
<protein>
    <recommendedName>
        <fullName evidence="11">G-protein coupled receptors family 1 profile domain-containing protein</fullName>
    </recommendedName>
</protein>
<dbReference type="Gene3D" id="1.20.1070.10">
    <property type="entry name" value="Rhodopsin 7-helix transmembrane proteins"/>
    <property type="match status" value="1"/>
</dbReference>
<dbReference type="AlphaFoldDB" id="A0A813TBB8"/>
<feature type="transmembrane region" description="Helical" evidence="10">
    <location>
        <begin position="108"/>
        <end position="126"/>
    </location>
</feature>
<dbReference type="InterPro" id="IPR017452">
    <property type="entry name" value="GPCR_Rhodpsn_7TM"/>
</dbReference>
<keyword evidence="7 9" id="KW-0675">Receptor</keyword>
<dbReference type="InterPro" id="IPR000276">
    <property type="entry name" value="GPCR_Rhodpsn"/>
</dbReference>